<accession>A0A1I6GRA0</accession>
<feature type="transmembrane region" description="Helical" evidence="1">
    <location>
        <begin position="407"/>
        <end position="427"/>
    </location>
</feature>
<feature type="transmembrane region" description="Helical" evidence="1">
    <location>
        <begin position="219"/>
        <end position="235"/>
    </location>
</feature>
<evidence type="ECO:0000313" key="3">
    <source>
        <dbReference type="Proteomes" id="UP000199478"/>
    </source>
</evidence>
<feature type="transmembrane region" description="Helical" evidence="1">
    <location>
        <begin position="31"/>
        <end position="53"/>
    </location>
</feature>
<feature type="transmembrane region" description="Helical" evidence="1">
    <location>
        <begin position="194"/>
        <end position="213"/>
    </location>
</feature>
<dbReference type="AlphaFoldDB" id="A0A1I6GRA0"/>
<sequence>MEIFLVTTLALLCTVLPFVIGQRLGCVRYVSPMHLLGYFCGFGFLAKVAAYGFSPSLAFYGRFVQTPSALAYGALYLGLFVLLICCGYVASLRISGSYVATAPARQVAAHIGRLGWLFGCAFLFSLLTFATVLRARGLSLFDPALLAGLNATKQINVNDAGVGATLAGIKTFFVVPKFAFVLLLANGIARRAPLVLAGAGALGALLVGIAVISGDRFELIELMLFALATYAILGGRIGARALCVGLLAAGMVLAVSAYMTQLRFHGAHVSLFEQIVGATYFLDINVAVMVTDRVAFDQQLLGQSYAWWSFGWVPRAFWPDKPAIDLGVYFKRDIMQIYTGGAFNVTGPGEAFINFGWFGLGVAPLLGALYRRCEEWLLNDAHSARFLLYPILFYPFVQATLQSSFSAFIVGAAAQMVLVVAMIALFVTRFRRVLTPKGALSHAV</sequence>
<feature type="transmembrane region" description="Helical" evidence="1">
    <location>
        <begin position="242"/>
        <end position="260"/>
    </location>
</feature>
<evidence type="ECO:0000313" key="2">
    <source>
        <dbReference type="EMBL" id="SFR44577.1"/>
    </source>
</evidence>
<feature type="transmembrane region" description="Helical" evidence="1">
    <location>
        <begin position="114"/>
        <end position="133"/>
    </location>
</feature>
<keyword evidence="1" id="KW-0812">Transmembrane</keyword>
<reference evidence="3" key="1">
    <citation type="submission" date="2016-10" db="EMBL/GenBank/DDBJ databases">
        <authorList>
            <person name="Varghese N."/>
            <person name="Submissions S."/>
        </authorList>
    </citation>
    <scope>NUCLEOTIDE SEQUENCE [LARGE SCALE GENOMIC DNA]</scope>
    <source>
        <strain evidence="3">DSM 26879</strain>
    </source>
</reference>
<keyword evidence="1" id="KW-1133">Transmembrane helix</keyword>
<keyword evidence="1" id="KW-0472">Membrane</keyword>
<dbReference type="STRING" id="390270.SAMN04488005_2047"/>
<evidence type="ECO:0000256" key="1">
    <source>
        <dbReference type="SAM" id="Phobius"/>
    </source>
</evidence>
<gene>
    <name evidence="2" type="ORF">SAMN04488005_2047</name>
</gene>
<feature type="transmembrane region" description="Helical" evidence="1">
    <location>
        <begin position="382"/>
        <end position="401"/>
    </location>
</feature>
<feature type="transmembrane region" description="Helical" evidence="1">
    <location>
        <begin position="74"/>
        <end position="94"/>
    </location>
</feature>
<dbReference type="NCBIfam" id="TIGR04370">
    <property type="entry name" value="glyco_rpt_poly"/>
    <property type="match status" value="1"/>
</dbReference>
<proteinExistence type="predicted"/>
<dbReference type="OrthoDB" id="117805at2"/>
<keyword evidence="3" id="KW-1185">Reference proteome</keyword>
<dbReference type="RefSeq" id="WP_090199574.1">
    <property type="nucleotide sequence ID" value="NZ_FOYP01000001.1"/>
</dbReference>
<feature type="transmembrane region" description="Helical" evidence="1">
    <location>
        <begin position="351"/>
        <end position="370"/>
    </location>
</feature>
<organism evidence="2 3">
    <name type="scientific">Yoonia tamlensis</name>
    <dbReference type="NCBI Taxonomy" id="390270"/>
    <lineage>
        <taxon>Bacteria</taxon>
        <taxon>Pseudomonadati</taxon>
        <taxon>Pseudomonadota</taxon>
        <taxon>Alphaproteobacteria</taxon>
        <taxon>Rhodobacterales</taxon>
        <taxon>Paracoccaceae</taxon>
        <taxon>Yoonia</taxon>
    </lineage>
</organism>
<dbReference type="EMBL" id="FOYP01000001">
    <property type="protein sequence ID" value="SFR44577.1"/>
    <property type="molecule type" value="Genomic_DNA"/>
</dbReference>
<dbReference type="Proteomes" id="UP000199478">
    <property type="component" value="Unassembled WGS sequence"/>
</dbReference>
<protein>
    <submittedName>
        <fullName evidence="2">Oligosaccharide repeat unit polymerase</fullName>
    </submittedName>
</protein>
<name>A0A1I6GRA0_9RHOB</name>